<dbReference type="AlphaFoldDB" id="A0AAV3X3W9"/>
<comment type="caution">
    <text evidence="2">The sequence shown here is derived from an EMBL/GenBank/DDBJ whole genome shotgun (WGS) entry which is preliminary data.</text>
</comment>
<protein>
    <recommendedName>
        <fullName evidence="4">Peptidase domain-containing protein</fullName>
    </recommendedName>
</protein>
<feature type="signal peptide" evidence="1">
    <location>
        <begin position="1"/>
        <end position="28"/>
    </location>
</feature>
<sequence>MLVHTILRFKSRAWLVLLTALSATPVLAQTANFASLTLSQGFPPSAGVASGYTGGSYSLASIANSDRKHNRCIGFASPTPDHIMVLERDFPKLTVQVNSGGSDTTLLIRGPGNENTIRCGDDTGSNKDASISDTNWKAGRYSIWVGTFEEGVRRDYSLSVRQE</sequence>
<name>A0AAV3X3W9_9CYAN</name>
<dbReference type="Proteomes" id="UP001050975">
    <property type="component" value="Unassembled WGS sequence"/>
</dbReference>
<evidence type="ECO:0000313" key="3">
    <source>
        <dbReference type="Proteomes" id="UP001050975"/>
    </source>
</evidence>
<reference evidence="2" key="1">
    <citation type="submission" date="2019-10" db="EMBL/GenBank/DDBJ databases">
        <title>Draft genome sequece of Microseira wollei NIES-4236.</title>
        <authorList>
            <person name="Yamaguchi H."/>
            <person name="Suzuki S."/>
            <person name="Kawachi M."/>
        </authorList>
    </citation>
    <scope>NUCLEOTIDE SEQUENCE</scope>
    <source>
        <strain evidence="2">NIES-4236</strain>
    </source>
</reference>
<keyword evidence="3" id="KW-1185">Reference proteome</keyword>
<evidence type="ECO:0008006" key="4">
    <source>
        <dbReference type="Google" id="ProtNLM"/>
    </source>
</evidence>
<keyword evidence="1" id="KW-0732">Signal</keyword>
<organism evidence="2 3">
    <name type="scientific">Microseira wollei NIES-4236</name>
    <dbReference type="NCBI Taxonomy" id="2530354"/>
    <lineage>
        <taxon>Bacteria</taxon>
        <taxon>Bacillati</taxon>
        <taxon>Cyanobacteriota</taxon>
        <taxon>Cyanophyceae</taxon>
        <taxon>Oscillatoriophycideae</taxon>
        <taxon>Aerosakkonematales</taxon>
        <taxon>Aerosakkonemataceae</taxon>
        <taxon>Microseira</taxon>
    </lineage>
</organism>
<evidence type="ECO:0000256" key="1">
    <source>
        <dbReference type="SAM" id="SignalP"/>
    </source>
</evidence>
<proteinExistence type="predicted"/>
<accession>A0AAV3X3W9</accession>
<gene>
    <name evidence="2" type="ORF">MiSe_00220</name>
</gene>
<dbReference type="RefSeq" id="WP_226572504.1">
    <property type="nucleotide sequence ID" value="NZ_BLAY01000001.1"/>
</dbReference>
<feature type="chain" id="PRO_5043853554" description="Peptidase domain-containing protein" evidence="1">
    <location>
        <begin position="29"/>
        <end position="163"/>
    </location>
</feature>
<dbReference type="EMBL" id="BLAY01000001">
    <property type="protein sequence ID" value="GET35280.1"/>
    <property type="molecule type" value="Genomic_DNA"/>
</dbReference>
<evidence type="ECO:0000313" key="2">
    <source>
        <dbReference type="EMBL" id="GET35280.1"/>
    </source>
</evidence>